<sequence length="341" mass="36970">MAEPWELVLHHTYAGMPGVIFDHSPSRRSHGQSVGLADDDFRADGATPGSGAVHLRSGTMIRVPPSASWRPLGGIRIEMVCETEMIRSGGTLAAGDSFSFTTGGGYFGGEFVQTSGASAVGRGGSEPRPLPSDQWMTLALQYDPAGVQVEINGDLVSRWDGWNGFLAGTSGLVIGNDPSGQSGLVGRLDDLKIWRLTPHLIGTVFVERPVETPVGRCWAEWSQKLDQLVRDDPQCWNKVGDLLPRAMFSVLNQIDQMPQVQTQFAELSRRYNELWSQGRLAEIPAVLADIIALLRGAGFNPATIADLQALLNDNCFASMVEQLPMDCDGAFTNMFSVTESF</sequence>
<evidence type="ECO:0000256" key="1">
    <source>
        <dbReference type="SAM" id="MobiDB-lite"/>
    </source>
</evidence>
<name>A0A850PPC8_9MYCO</name>
<protein>
    <submittedName>
        <fullName evidence="2">Uncharacterized protein</fullName>
    </submittedName>
</protein>
<dbReference type="SUPFAM" id="SSF49899">
    <property type="entry name" value="Concanavalin A-like lectins/glucanases"/>
    <property type="match status" value="1"/>
</dbReference>
<dbReference type="AlphaFoldDB" id="A0A850PPC8"/>
<evidence type="ECO:0000313" key="2">
    <source>
        <dbReference type="EMBL" id="NVN49496.1"/>
    </source>
</evidence>
<proteinExistence type="predicted"/>
<evidence type="ECO:0000313" key="3">
    <source>
        <dbReference type="Proteomes" id="UP000570517"/>
    </source>
</evidence>
<accession>A0A850PPC8</accession>
<dbReference type="Gene3D" id="2.60.120.200">
    <property type="match status" value="1"/>
</dbReference>
<keyword evidence="3" id="KW-1185">Reference proteome</keyword>
<dbReference type="RefSeq" id="WP_178357876.1">
    <property type="nucleotide sequence ID" value="NZ_JABFYL010000017.1"/>
</dbReference>
<comment type="caution">
    <text evidence="2">The sequence shown here is derived from an EMBL/GenBank/DDBJ whole genome shotgun (WGS) entry which is preliminary data.</text>
</comment>
<gene>
    <name evidence="2" type="ORF">HLY00_5615</name>
</gene>
<dbReference type="Proteomes" id="UP000570517">
    <property type="component" value="Unassembled WGS sequence"/>
</dbReference>
<dbReference type="EMBL" id="JABFYL010000017">
    <property type="protein sequence ID" value="NVN49496.1"/>
    <property type="molecule type" value="Genomic_DNA"/>
</dbReference>
<dbReference type="Pfam" id="PF13385">
    <property type="entry name" value="Laminin_G_3"/>
    <property type="match status" value="1"/>
</dbReference>
<feature type="region of interest" description="Disordered" evidence="1">
    <location>
        <begin position="24"/>
        <end position="53"/>
    </location>
</feature>
<dbReference type="InterPro" id="IPR013320">
    <property type="entry name" value="ConA-like_dom_sf"/>
</dbReference>
<reference evidence="2 3" key="1">
    <citation type="submission" date="2020-05" db="EMBL/GenBank/DDBJ databases">
        <title>Draft genome sequence of Mycobacterium hippocampi DL, isolated from European seabass, Dicentrarchus labrax, reared in fish farms.</title>
        <authorList>
            <person name="Stathopoulou P."/>
            <person name="Asimakis E."/>
            <person name="Tzokas K."/>
            <person name="Batargias C."/>
            <person name="Tsiamis G."/>
        </authorList>
    </citation>
    <scope>NUCLEOTIDE SEQUENCE [LARGE SCALE GENOMIC DNA]</scope>
    <source>
        <strain evidence="2 3">DL</strain>
    </source>
</reference>
<organism evidence="2 3">
    <name type="scientific">Mycolicibacterium hippocampi</name>
    <dbReference type="NCBI Taxonomy" id="659824"/>
    <lineage>
        <taxon>Bacteria</taxon>
        <taxon>Bacillati</taxon>
        <taxon>Actinomycetota</taxon>
        <taxon>Actinomycetes</taxon>
        <taxon>Mycobacteriales</taxon>
        <taxon>Mycobacteriaceae</taxon>
        <taxon>Mycolicibacterium</taxon>
    </lineage>
</organism>